<keyword evidence="1" id="KW-0812">Transmembrane</keyword>
<gene>
    <name evidence="2" type="ORF">C5L36_0A11810</name>
</gene>
<proteinExistence type="predicted"/>
<keyword evidence="3" id="KW-1185">Reference proteome</keyword>
<dbReference type="RefSeq" id="XP_029320077.1">
    <property type="nucleotide sequence ID" value="XM_029464217.1"/>
</dbReference>
<protein>
    <submittedName>
        <fullName evidence="2">Uncharacterized protein</fullName>
    </submittedName>
</protein>
<sequence length="185" mass="21569">MGTTREGQNLTKLTETASMLLFFMRVNIKQTLCGKTTCCSPAKVAGKGGQLTAWNCATYSIIGLCFFDTDEQLILIIKTDHLLIQSDHHDVLSIEIVQFVQVVWGEALYSYQVSFLVAQKELPRYIQQYRCFTYTLVFFSSHDIDYECVFFFLIFLCFLINISSMKFFKPFFFFFKRKEKKKLPN</sequence>
<dbReference type="EMBL" id="CP028773">
    <property type="protein sequence ID" value="AWU74600.1"/>
    <property type="molecule type" value="Genomic_DNA"/>
</dbReference>
<dbReference type="VEuPathDB" id="FungiDB:C5L36_0A11810"/>
<evidence type="ECO:0000313" key="3">
    <source>
        <dbReference type="Proteomes" id="UP000249293"/>
    </source>
</evidence>
<keyword evidence="1" id="KW-1133">Transmembrane helix</keyword>
<name>A0A2U9QZX5_PICKU</name>
<dbReference type="Proteomes" id="UP000249293">
    <property type="component" value="Chromosome 1"/>
</dbReference>
<reference evidence="2 3" key="1">
    <citation type="submission" date="2018-06" db="EMBL/GenBank/DDBJ databases">
        <title>Population genomics shows no distinction between pathogenic Candida krusei and environmental Pichia kudriavzevii: One species, four names.</title>
        <authorList>
            <person name="Douglass A.P."/>
            <person name="Offei B."/>
            <person name="Braun-Galleani S."/>
            <person name="Coughlan A.Y."/>
            <person name="Martos A."/>
            <person name="Ortiz-Merino R.A."/>
            <person name="Byrne K.P."/>
            <person name="Wolfe K.H."/>
        </authorList>
    </citation>
    <scope>NUCLEOTIDE SEQUENCE [LARGE SCALE GENOMIC DNA]</scope>
    <source>
        <strain evidence="2 3">CBS573</strain>
    </source>
</reference>
<dbReference type="AlphaFoldDB" id="A0A2U9QZX5"/>
<evidence type="ECO:0000313" key="2">
    <source>
        <dbReference type="EMBL" id="AWU74600.1"/>
    </source>
</evidence>
<keyword evidence="1" id="KW-0472">Membrane</keyword>
<organism evidence="2 3">
    <name type="scientific">Pichia kudriavzevii</name>
    <name type="common">Yeast</name>
    <name type="synonym">Issatchenkia orientalis</name>
    <dbReference type="NCBI Taxonomy" id="4909"/>
    <lineage>
        <taxon>Eukaryota</taxon>
        <taxon>Fungi</taxon>
        <taxon>Dikarya</taxon>
        <taxon>Ascomycota</taxon>
        <taxon>Saccharomycotina</taxon>
        <taxon>Pichiomycetes</taxon>
        <taxon>Pichiales</taxon>
        <taxon>Pichiaceae</taxon>
        <taxon>Pichia</taxon>
    </lineage>
</organism>
<dbReference type="KEGG" id="pkz:C5L36_0A11810"/>
<accession>A0A2U9QZX5</accession>
<evidence type="ECO:0000256" key="1">
    <source>
        <dbReference type="SAM" id="Phobius"/>
    </source>
</evidence>
<dbReference type="GeneID" id="40382310"/>
<feature type="transmembrane region" description="Helical" evidence="1">
    <location>
        <begin position="149"/>
        <end position="175"/>
    </location>
</feature>